<dbReference type="RefSeq" id="WP_183816566.1">
    <property type="nucleotide sequence ID" value="NZ_JACHOB010000001.1"/>
</dbReference>
<evidence type="ECO:0000256" key="5">
    <source>
        <dbReference type="ARBA" id="ARBA00022741"/>
    </source>
</evidence>
<evidence type="ECO:0000313" key="12">
    <source>
        <dbReference type="Proteomes" id="UP000563524"/>
    </source>
</evidence>
<keyword evidence="12" id="KW-1185">Reference proteome</keyword>
<keyword evidence="6 11" id="KW-0418">Kinase</keyword>
<evidence type="ECO:0000256" key="4">
    <source>
        <dbReference type="ARBA" id="ARBA00022679"/>
    </source>
</evidence>
<reference evidence="11 12" key="1">
    <citation type="submission" date="2020-08" db="EMBL/GenBank/DDBJ databases">
        <title>Genomic Encyclopedia of Type Strains, Phase IV (KMG-IV): sequencing the most valuable type-strain genomes for metagenomic binning, comparative biology and taxonomic classification.</title>
        <authorList>
            <person name="Goeker M."/>
        </authorList>
    </citation>
    <scope>NUCLEOTIDE SEQUENCE [LARGE SCALE GENOMIC DNA]</scope>
    <source>
        <strain evidence="11 12">DSM 102850</strain>
    </source>
</reference>
<dbReference type="AlphaFoldDB" id="A0A840I3I0"/>
<evidence type="ECO:0000259" key="9">
    <source>
        <dbReference type="SMART" id="SM00065"/>
    </source>
</evidence>
<dbReference type="EC" id="2.7.13.3" evidence="2"/>
<dbReference type="Gene3D" id="3.30.450.40">
    <property type="match status" value="1"/>
</dbReference>
<comment type="catalytic activity">
    <reaction evidence="1">
        <text>ATP + protein L-histidine = ADP + protein N-phospho-L-histidine.</text>
        <dbReference type="EC" id="2.7.13.3"/>
    </reaction>
</comment>
<comment type="caution">
    <text evidence="11">The sequence shown here is derived from an EMBL/GenBank/DDBJ whole genome shotgun (WGS) entry which is preliminary data.</text>
</comment>
<proteinExistence type="predicted"/>
<gene>
    <name evidence="11" type="ORF">GGQ59_001100</name>
</gene>
<evidence type="ECO:0000256" key="8">
    <source>
        <dbReference type="SAM" id="Coils"/>
    </source>
</evidence>
<name>A0A840I3I0_9PROT</name>
<evidence type="ECO:0000256" key="6">
    <source>
        <dbReference type="ARBA" id="ARBA00022777"/>
    </source>
</evidence>
<evidence type="ECO:0000256" key="2">
    <source>
        <dbReference type="ARBA" id="ARBA00012438"/>
    </source>
</evidence>
<dbReference type="InterPro" id="IPR003018">
    <property type="entry name" value="GAF"/>
</dbReference>
<keyword evidence="5" id="KW-0547">Nucleotide-binding</keyword>
<dbReference type="PANTHER" id="PTHR41523:SF8">
    <property type="entry name" value="ETHYLENE RESPONSE SENSOR PROTEIN"/>
    <property type="match status" value="1"/>
</dbReference>
<evidence type="ECO:0000256" key="3">
    <source>
        <dbReference type="ARBA" id="ARBA00022553"/>
    </source>
</evidence>
<protein>
    <recommendedName>
        <fullName evidence="2">histidine kinase</fullName>
        <ecNumber evidence="2">2.7.13.3</ecNumber>
    </recommendedName>
</protein>
<sequence>MTQNLCSGGQALDDPERLAALRRTGLLEGGPEEVFDRAVRLATRLLSMPVGLLSLVEQDRQVFKGQTGLGGRTETPISHSFCQHVVMSGKPLSVDDARLHPLVRDNPAVEELGVVSYLGVPVRSPDGHVIGSFCAIGTEPRRWTKDDLDALQDIAAGVSSEIDLRAALRRAEESEAELSEALNEKDVLLHEVNHRVQNLFSLVPAIATLSARSAANTDDLVSAIRERVSALARAHALTVNLYSEDRGVALDALIRAVLEPYEDRADAFMIDGPSVRLASKSGNMMGLALHELATNAAKYGALLSPHGRIGIKWRVETTPDARTLVFSWREAGGPKVATEPNRAGFGTKLIDRLFSGQNGSLERKWKATGLEVTMHLPLPVKNEV</sequence>
<dbReference type="SMART" id="SM00911">
    <property type="entry name" value="HWE_HK"/>
    <property type="match status" value="1"/>
</dbReference>
<keyword evidence="8" id="KW-0175">Coiled coil</keyword>
<dbReference type="Gene3D" id="3.30.565.10">
    <property type="entry name" value="Histidine kinase-like ATPase, C-terminal domain"/>
    <property type="match status" value="1"/>
</dbReference>
<dbReference type="Pfam" id="PF01590">
    <property type="entry name" value="GAF"/>
    <property type="match status" value="1"/>
</dbReference>
<feature type="domain" description="Signal transduction histidine kinase HWE region" evidence="10">
    <location>
        <begin position="191"/>
        <end position="274"/>
    </location>
</feature>
<keyword evidence="7" id="KW-0067">ATP-binding</keyword>
<dbReference type="GO" id="GO:0004673">
    <property type="term" value="F:protein histidine kinase activity"/>
    <property type="evidence" value="ECO:0007669"/>
    <property type="project" value="UniProtKB-EC"/>
</dbReference>
<dbReference type="SMART" id="SM00065">
    <property type="entry name" value="GAF"/>
    <property type="match status" value="1"/>
</dbReference>
<dbReference type="EMBL" id="JACHOB010000001">
    <property type="protein sequence ID" value="MBB4658600.1"/>
    <property type="molecule type" value="Genomic_DNA"/>
</dbReference>
<feature type="domain" description="GAF" evidence="9">
    <location>
        <begin position="30"/>
        <end position="172"/>
    </location>
</feature>
<evidence type="ECO:0000256" key="1">
    <source>
        <dbReference type="ARBA" id="ARBA00000085"/>
    </source>
</evidence>
<dbReference type="InterPro" id="IPR029016">
    <property type="entry name" value="GAF-like_dom_sf"/>
</dbReference>
<dbReference type="InterPro" id="IPR036890">
    <property type="entry name" value="HATPase_C_sf"/>
</dbReference>
<evidence type="ECO:0000256" key="7">
    <source>
        <dbReference type="ARBA" id="ARBA00022840"/>
    </source>
</evidence>
<dbReference type="InterPro" id="IPR011102">
    <property type="entry name" value="Sig_transdc_His_kinase_HWE"/>
</dbReference>
<keyword evidence="3" id="KW-0597">Phosphoprotein</keyword>
<organism evidence="11 12">
    <name type="scientific">Parvularcula dongshanensis</name>
    <dbReference type="NCBI Taxonomy" id="1173995"/>
    <lineage>
        <taxon>Bacteria</taxon>
        <taxon>Pseudomonadati</taxon>
        <taxon>Pseudomonadota</taxon>
        <taxon>Alphaproteobacteria</taxon>
        <taxon>Parvularculales</taxon>
        <taxon>Parvularculaceae</taxon>
        <taxon>Parvularcula</taxon>
    </lineage>
</organism>
<dbReference type="GO" id="GO:0005524">
    <property type="term" value="F:ATP binding"/>
    <property type="evidence" value="ECO:0007669"/>
    <property type="project" value="UniProtKB-KW"/>
</dbReference>
<keyword evidence="4" id="KW-0808">Transferase</keyword>
<dbReference type="Proteomes" id="UP000563524">
    <property type="component" value="Unassembled WGS sequence"/>
</dbReference>
<dbReference type="Pfam" id="PF07536">
    <property type="entry name" value="HWE_HK"/>
    <property type="match status" value="1"/>
</dbReference>
<evidence type="ECO:0000259" key="10">
    <source>
        <dbReference type="SMART" id="SM00911"/>
    </source>
</evidence>
<feature type="coiled-coil region" evidence="8">
    <location>
        <begin position="164"/>
        <end position="191"/>
    </location>
</feature>
<dbReference type="PANTHER" id="PTHR41523">
    <property type="entry name" value="TWO-COMPONENT SYSTEM SENSOR PROTEIN"/>
    <property type="match status" value="1"/>
</dbReference>
<evidence type="ECO:0000313" key="11">
    <source>
        <dbReference type="EMBL" id="MBB4658600.1"/>
    </source>
</evidence>
<accession>A0A840I3I0</accession>
<dbReference type="SUPFAM" id="SSF55781">
    <property type="entry name" value="GAF domain-like"/>
    <property type="match status" value="1"/>
</dbReference>